<dbReference type="GO" id="GO:0008831">
    <property type="term" value="F:dTDP-4-dehydrorhamnose reductase activity"/>
    <property type="evidence" value="ECO:0007669"/>
    <property type="project" value="UniProtKB-EC"/>
</dbReference>
<evidence type="ECO:0000256" key="1">
    <source>
        <dbReference type="ARBA" id="ARBA00004781"/>
    </source>
</evidence>
<protein>
    <recommendedName>
        <fullName evidence="4 6">dTDP-4-dehydrorhamnose reductase</fullName>
        <ecNumber evidence="3 6">1.1.1.133</ecNumber>
    </recommendedName>
</protein>
<dbReference type="Gene3D" id="3.90.25.10">
    <property type="entry name" value="UDP-galactose 4-epimerase, domain 1"/>
    <property type="match status" value="1"/>
</dbReference>
<sequence length="294" mass="32140">MKVLITGSTGQVGSYLVDAMRGSAQVVAPTRAELDLQSEASIREAVRSVNPDWILHPAAYTAVDRAETERDLCFAINAAATRTFAEESLRINAGLVTFSTDYVFDGSADRAYREDDATAPINVYGESKLLAEQSLQEVGGLYFNFRTSWVYSARGNNFVKTMLRLASTRPELKVVADQQGCPSSAREIAACVTALVSRPKDELGGKAGNYHLAGQGETTWFGFAQEVIAQAKKLKPEMPWVEPEPVPSSAYVTPARRPANSRLCCDLARERLALSMPEWTKSIAEVVQELLAQQ</sequence>
<dbReference type="SUPFAM" id="SSF51735">
    <property type="entry name" value="NAD(P)-binding Rossmann-fold domains"/>
    <property type="match status" value="1"/>
</dbReference>
<evidence type="ECO:0000256" key="2">
    <source>
        <dbReference type="ARBA" id="ARBA00010944"/>
    </source>
</evidence>
<evidence type="ECO:0000313" key="8">
    <source>
        <dbReference type="EMBL" id="MFN2976595.1"/>
    </source>
</evidence>
<reference evidence="8 9" key="1">
    <citation type="submission" date="2024-12" db="EMBL/GenBank/DDBJ databases">
        <authorList>
            <person name="Lee Y."/>
        </authorList>
    </citation>
    <scope>NUCLEOTIDE SEQUENCE [LARGE SCALE GENOMIC DNA]</scope>
    <source>
        <strain evidence="8 9">03SUJ4</strain>
    </source>
</reference>
<keyword evidence="6 8" id="KW-0560">Oxidoreductase</keyword>
<gene>
    <name evidence="8" type="primary">rfbD</name>
    <name evidence="8" type="ORF">ACK2TP_12545</name>
</gene>
<evidence type="ECO:0000256" key="5">
    <source>
        <dbReference type="ARBA" id="ARBA00048200"/>
    </source>
</evidence>
<dbReference type="EC" id="1.1.1.133" evidence="3 6"/>
<dbReference type="NCBIfam" id="TIGR01214">
    <property type="entry name" value="rmlD"/>
    <property type="match status" value="1"/>
</dbReference>
<evidence type="ECO:0000256" key="4">
    <source>
        <dbReference type="ARBA" id="ARBA00017099"/>
    </source>
</evidence>
<keyword evidence="6" id="KW-0521">NADP</keyword>
<evidence type="ECO:0000256" key="6">
    <source>
        <dbReference type="RuleBase" id="RU364082"/>
    </source>
</evidence>
<dbReference type="PANTHER" id="PTHR10491:SF4">
    <property type="entry name" value="METHIONINE ADENOSYLTRANSFERASE 2 SUBUNIT BETA"/>
    <property type="match status" value="1"/>
</dbReference>
<dbReference type="Gene3D" id="3.40.50.720">
    <property type="entry name" value="NAD(P)-binding Rossmann-like Domain"/>
    <property type="match status" value="1"/>
</dbReference>
<evidence type="ECO:0000256" key="3">
    <source>
        <dbReference type="ARBA" id="ARBA00012929"/>
    </source>
</evidence>
<comment type="similarity">
    <text evidence="2 6">Belongs to the dTDP-4-dehydrorhamnose reductase family.</text>
</comment>
<feature type="domain" description="RmlD-like substrate binding" evidence="7">
    <location>
        <begin position="1"/>
        <end position="290"/>
    </location>
</feature>
<comment type="function">
    <text evidence="6">Catalyzes the reduction of dTDP-6-deoxy-L-lyxo-4-hexulose to yield dTDP-L-rhamnose.</text>
</comment>
<evidence type="ECO:0000313" key="9">
    <source>
        <dbReference type="Proteomes" id="UP001634747"/>
    </source>
</evidence>
<dbReference type="CDD" id="cd05254">
    <property type="entry name" value="dTDP_HR_like_SDR_e"/>
    <property type="match status" value="1"/>
</dbReference>
<keyword evidence="9" id="KW-1185">Reference proteome</keyword>
<dbReference type="Pfam" id="PF04321">
    <property type="entry name" value="RmlD_sub_bind"/>
    <property type="match status" value="1"/>
</dbReference>
<dbReference type="EMBL" id="JBJYXY010000001">
    <property type="protein sequence ID" value="MFN2976595.1"/>
    <property type="molecule type" value="Genomic_DNA"/>
</dbReference>
<dbReference type="RefSeq" id="WP_263411934.1">
    <property type="nucleotide sequence ID" value="NZ_BAABBH010000001.1"/>
</dbReference>
<proteinExistence type="inferred from homology"/>
<comment type="caution">
    <text evidence="8">The sequence shown here is derived from an EMBL/GenBank/DDBJ whole genome shotgun (WGS) entry which is preliminary data.</text>
</comment>
<name>A0ABW9KLC4_9BACT</name>
<dbReference type="PANTHER" id="PTHR10491">
    <property type="entry name" value="DTDP-4-DEHYDRORHAMNOSE REDUCTASE"/>
    <property type="match status" value="1"/>
</dbReference>
<dbReference type="InterPro" id="IPR029903">
    <property type="entry name" value="RmlD-like-bd"/>
</dbReference>
<dbReference type="InterPro" id="IPR005913">
    <property type="entry name" value="dTDP_dehydrorham_reduct"/>
</dbReference>
<dbReference type="InterPro" id="IPR036291">
    <property type="entry name" value="NAD(P)-bd_dom_sf"/>
</dbReference>
<evidence type="ECO:0000259" key="7">
    <source>
        <dbReference type="Pfam" id="PF04321"/>
    </source>
</evidence>
<comment type="pathway">
    <text evidence="1 6">Carbohydrate biosynthesis; dTDP-L-rhamnose biosynthesis.</text>
</comment>
<organism evidence="8 9">
    <name type="scientific">Terriglobus aquaticus</name>
    <dbReference type="NCBI Taxonomy" id="940139"/>
    <lineage>
        <taxon>Bacteria</taxon>
        <taxon>Pseudomonadati</taxon>
        <taxon>Acidobacteriota</taxon>
        <taxon>Terriglobia</taxon>
        <taxon>Terriglobales</taxon>
        <taxon>Acidobacteriaceae</taxon>
        <taxon>Terriglobus</taxon>
    </lineage>
</organism>
<comment type="catalytic activity">
    <reaction evidence="5">
        <text>dTDP-beta-L-rhamnose + NADP(+) = dTDP-4-dehydro-beta-L-rhamnose + NADPH + H(+)</text>
        <dbReference type="Rhea" id="RHEA:21796"/>
        <dbReference type="ChEBI" id="CHEBI:15378"/>
        <dbReference type="ChEBI" id="CHEBI:57510"/>
        <dbReference type="ChEBI" id="CHEBI:57783"/>
        <dbReference type="ChEBI" id="CHEBI:58349"/>
        <dbReference type="ChEBI" id="CHEBI:62830"/>
        <dbReference type="EC" id="1.1.1.133"/>
    </reaction>
</comment>
<accession>A0ABW9KLC4</accession>
<dbReference type="Proteomes" id="UP001634747">
    <property type="component" value="Unassembled WGS sequence"/>
</dbReference>